<keyword evidence="1" id="KW-0472">Membrane</keyword>
<dbReference type="RefSeq" id="WP_377113375.1">
    <property type="nucleotide sequence ID" value="NZ_JBHTHZ010000003.1"/>
</dbReference>
<feature type="signal peptide" evidence="2">
    <location>
        <begin position="1"/>
        <end position="21"/>
    </location>
</feature>
<evidence type="ECO:0000256" key="2">
    <source>
        <dbReference type="SAM" id="SignalP"/>
    </source>
</evidence>
<comment type="caution">
    <text evidence="3">The sequence shown here is derived from an EMBL/GenBank/DDBJ whole genome shotgun (WGS) entry which is preliminary data.</text>
</comment>
<reference evidence="4" key="1">
    <citation type="journal article" date="2019" name="Int. J. Syst. Evol. Microbiol.">
        <title>The Global Catalogue of Microorganisms (GCM) 10K type strain sequencing project: providing services to taxonomists for standard genome sequencing and annotation.</title>
        <authorList>
            <consortium name="The Broad Institute Genomics Platform"/>
            <consortium name="The Broad Institute Genome Sequencing Center for Infectious Disease"/>
            <person name="Wu L."/>
            <person name="Ma J."/>
        </authorList>
    </citation>
    <scope>NUCLEOTIDE SEQUENCE [LARGE SCALE GENOMIC DNA]</scope>
    <source>
        <strain evidence="4">CCUG 61484</strain>
    </source>
</reference>
<proteinExistence type="predicted"/>
<name>A0ABW3ARM3_9SPHI</name>
<feature type="transmembrane region" description="Helical" evidence="1">
    <location>
        <begin position="45"/>
        <end position="65"/>
    </location>
</feature>
<keyword evidence="1" id="KW-0812">Transmembrane</keyword>
<evidence type="ECO:0000313" key="3">
    <source>
        <dbReference type="EMBL" id="MFD0793509.1"/>
    </source>
</evidence>
<evidence type="ECO:0008006" key="5">
    <source>
        <dbReference type="Google" id="ProtNLM"/>
    </source>
</evidence>
<keyword evidence="1" id="KW-1133">Transmembrane helix</keyword>
<evidence type="ECO:0000256" key="1">
    <source>
        <dbReference type="SAM" id="Phobius"/>
    </source>
</evidence>
<feature type="chain" id="PRO_5045693415" description="Signal peptidase" evidence="2">
    <location>
        <begin position="22"/>
        <end position="75"/>
    </location>
</feature>
<keyword evidence="4" id="KW-1185">Reference proteome</keyword>
<evidence type="ECO:0000313" key="4">
    <source>
        <dbReference type="Proteomes" id="UP001597010"/>
    </source>
</evidence>
<protein>
    <recommendedName>
        <fullName evidence="5">Signal peptidase</fullName>
    </recommendedName>
</protein>
<organism evidence="3 4">
    <name type="scientific">Mucilaginibacter litoreus</name>
    <dbReference type="NCBI Taxonomy" id="1048221"/>
    <lineage>
        <taxon>Bacteria</taxon>
        <taxon>Pseudomonadati</taxon>
        <taxon>Bacteroidota</taxon>
        <taxon>Sphingobacteriia</taxon>
        <taxon>Sphingobacteriales</taxon>
        <taxon>Sphingobacteriaceae</taxon>
        <taxon>Mucilaginibacter</taxon>
    </lineage>
</organism>
<dbReference type="EMBL" id="JBHTHZ010000003">
    <property type="protein sequence ID" value="MFD0793509.1"/>
    <property type="molecule type" value="Genomic_DNA"/>
</dbReference>
<keyword evidence="2" id="KW-0732">Signal</keyword>
<accession>A0ABW3ARM3</accession>
<dbReference type="Proteomes" id="UP001597010">
    <property type="component" value="Unassembled WGS sequence"/>
</dbReference>
<gene>
    <name evidence="3" type="ORF">ACFQZX_07755</name>
</gene>
<sequence length="75" mass="8484">MIKRIFLFLIIFILNAAVVLADDPPFENPCEGHDIDDPTPCELPLDTWVYVLVFAAIIFGAYKLYQKNKAVTAIQ</sequence>